<proteinExistence type="predicted"/>
<feature type="transmembrane region" description="Helical" evidence="1">
    <location>
        <begin position="300"/>
        <end position="321"/>
    </location>
</feature>
<evidence type="ECO:0000313" key="2">
    <source>
        <dbReference type="EMBL" id="MET1489861.1"/>
    </source>
</evidence>
<keyword evidence="3" id="KW-1185">Reference proteome</keyword>
<evidence type="ECO:0000256" key="1">
    <source>
        <dbReference type="SAM" id="Phobius"/>
    </source>
</evidence>
<reference evidence="2 3" key="1">
    <citation type="submission" date="2024-07" db="EMBL/GenBank/DDBJ databases">
        <title>Uliginosibacterium paludis KCTC:42655.</title>
        <authorList>
            <person name="Kim M.K."/>
        </authorList>
    </citation>
    <scope>NUCLEOTIDE SEQUENCE [LARGE SCALE GENOMIC DNA]</scope>
    <source>
        <strain evidence="2 3">KCTC 42655</strain>
    </source>
</reference>
<feature type="transmembrane region" description="Helical" evidence="1">
    <location>
        <begin position="110"/>
        <end position="131"/>
    </location>
</feature>
<dbReference type="RefSeq" id="WP_345923144.1">
    <property type="nucleotide sequence ID" value="NZ_JBDIVF010000001.1"/>
</dbReference>
<name>A0ABV2CPM4_9RHOO</name>
<keyword evidence="1" id="KW-0472">Membrane</keyword>
<sequence>MKQEGFERLHAAEWDVFEAWLDYRALPKRQRDARHAPFPSQELPQRYRHLCQQLALARDREYGLSLVERLHALAQRGHDHLYGLQGGVGRKVWRYVTGGFARDVRAHRGWVLASFLLLFGPQLLMMLAVHLKPDLAHLVLDPQQLAHYEQMYSSDAQHLGRVARDASTDFNMFGFYIFNNVSIAFRCFAGGISAGLLTVFALVSNGLHFGVVEMRLIQAGLGENFHSFVIGHSGFELGAIILSGAAGLRLGFTLLAPGQLGRGVALAHAAHELIGMVCGLAVMLVIAALIEAFWSPLRLAFPIKIGVGGVLILVPLMYFLLAGRRHGS</sequence>
<dbReference type="InterPro" id="IPR002798">
    <property type="entry name" value="SpoIIM-like"/>
</dbReference>
<comment type="caution">
    <text evidence="2">The sequence shown here is derived from an EMBL/GenBank/DDBJ whole genome shotgun (WGS) entry which is preliminary data.</text>
</comment>
<gene>
    <name evidence="2" type="ORF">ABVT11_08485</name>
</gene>
<dbReference type="PANTHER" id="PTHR35337">
    <property type="entry name" value="SLR1478 PROTEIN"/>
    <property type="match status" value="1"/>
</dbReference>
<dbReference type="Proteomes" id="UP001548590">
    <property type="component" value="Unassembled WGS sequence"/>
</dbReference>
<keyword evidence="1" id="KW-1133">Transmembrane helix</keyword>
<dbReference type="PANTHER" id="PTHR35337:SF1">
    <property type="entry name" value="SLR1478 PROTEIN"/>
    <property type="match status" value="1"/>
</dbReference>
<feature type="transmembrane region" description="Helical" evidence="1">
    <location>
        <begin position="273"/>
        <end position="294"/>
    </location>
</feature>
<keyword evidence="1" id="KW-0812">Transmembrane</keyword>
<protein>
    <submittedName>
        <fullName evidence="2">Stage II sporulation protein M</fullName>
    </submittedName>
</protein>
<organism evidence="2 3">
    <name type="scientific">Uliginosibacterium paludis</name>
    <dbReference type="NCBI Taxonomy" id="1615952"/>
    <lineage>
        <taxon>Bacteria</taxon>
        <taxon>Pseudomonadati</taxon>
        <taxon>Pseudomonadota</taxon>
        <taxon>Betaproteobacteria</taxon>
        <taxon>Rhodocyclales</taxon>
        <taxon>Zoogloeaceae</taxon>
        <taxon>Uliginosibacterium</taxon>
    </lineage>
</organism>
<evidence type="ECO:0000313" key="3">
    <source>
        <dbReference type="Proteomes" id="UP001548590"/>
    </source>
</evidence>
<feature type="transmembrane region" description="Helical" evidence="1">
    <location>
        <begin position="183"/>
        <end position="207"/>
    </location>
</feature>
<dbReference type="EMBL" id="JBEWLZ010000004">
    <property type="protein sequence ID" value="MET1489861.1"/>
    <property type="molecule type" value="Genomic_DNA"/>
</dbReference>
<dbReference type="Pfam" id="PF01944">
    <property type="entry name" value="SpoIIM"/>
    <property type="match status" value="1"/>
</dbReference>
<accession>A0ABV2CPM4</accession>